<accession>A0A9X6NHQ4</accession>
<evidence type="ECO:0000313" key="1">
    <source>
        <dbReference type="EMBL" id="OWA54085.1"/>
    </source>
</evidence>
<evidence type="ECO:0000313" key="2">
    <source>
        <dbReference type="Proteomes" id="UP000192578"/>
    </source>
</evidence>
<gene>
    <name evidence="1" type="ORF">BV898_18504</name>
</gene>
<proteinExistence type="predicted"/>
<name>A0A9X6NHQ4_HYPEX</name>
<organism evidence="1 2">
    <name type="scientific">Hypsibius exemplaris</name>
    <name type="common">Freshwater tardigrade</name>
    <dbReference type="NCBI Taxonomy" id="2072580"/>
    <lineage>
        <taxon>Eukaryota</taxon>
        <taxon>Metazoa</taxon>
        <taxon>Ecdysozoa</taxon>
        <taxon>Tardigrada</taxon>
        <taxon>Eutardigrada</taxon>
        <taxon>Parachela</taxon>
        <taxon>Hypsibioidea</taxon>
        <taxon>Hypsibiidae</taxon>
        <taxon>Hypsibius</taxon>
    </lineage>
</organism>
<reference evidence="2" key="1">
    <citation type="submission" date="2017-01" db="EMBL/GenBank/DDBJ databases">
        <title>Comparative genomics of anhydrobiosis in the tardigrade Hypsibius dujardini.</title>
        <authorList>
            <person name="Yoshida Y."/>
            <person name="Koutsovoulos G."/>
            <person name="Laetsch D."/>
            <person name="Stevens L."/>
            <person name="Kumar S."/>
            <person name="Horikawa D."/>
            <person name="Ishino K."/>
            <person name="Komine S."/>
            <person name="Tomita M."/>
            <person name="Blaxter M."/>
            <person name="Arakawa K."/>
        </authorList>
    </citation>
    <scope>NUCLEOTIDE SEQUENCE [LARGE SCALE GENOMIC DNA]</scope>
    <source>
        <strain evidence="2">Z151</strain>
    </source>
</reference>
<keyword evidence="2" id="KW-1185">Reference proteome</keyword>
<dbReference type="AlphaFoldDB" id="A0A9X6NHQ4"/>
<protein>
    <submittedName>
        <fullName evidence="1">Uncharacterized protein</fullName>
    </submittedName>
</protein>
<dbReference type="EMBL" id="MTYJ01000370">
    <property type="protein sequence ID" value="OWA54085.1"/>
    <property type="molecule type" value="Genomic_DNA"/>
</dbReference>
<comment type="caution">
    <text evidence="1">The sequence shown here is derived from an EMBL/GenBank/DDBJ whole genome shotgun (WGS) entry which is preliminary data.</text>
</comment>
<sequence length="246" mass="27364">MANKLTRSEETSTPLSQESDTIGTIIVASNEGDFFKNITPDRSDNISITTPSAAVAAMFHHPTFLMNRVTPEKCLGVNTENCRIGKESNNCADGLGLIATCTADASNIEIQYFFTKIQRLNASRGLEVTINGKREFKQNVFEPVADILIVLIVADYPDFSLSALRELELPIITHIGLSNCSNVVIRTDDLLFYPRLTMFILAKSTVKEIEEGAFESLQFLKQPEKIRLDSDSAIQPEKLWPNSFDL</sequence>
<dbReference type="Proteomes" id="UP000192578">
    <property type="component" value="Unassembled WGS sequence"/>
</dbReference>